<sequence length="246" mass="28126">MKIAIVDDERPSRSELRHLILDCLGEGEIMEASSGAEAMELFLKEDFDLIFMDINLGDMDGTTLAAMAKKAQPQVEIVFATAYNSYAEKAFDIDALNYILKPFDPKRIEQTIQRFLKKRGQESSGKALAREDEKKPISKVSINSDKKMILLDISDIVYIETGKRACIVHAKGKSYTASCSMNSFEERLKESGFFRIHKSYLINLEYVIEIYPWFNNTTCVKMQGYEKEILTVGRNQIKELKQLFSM</sequence>
<dbReference type="InterPro" id="IPR011006">
    <property type="entry name" value="CheY-like_superfamily"/>
</dbReference>
<evidence type="ECO:0000256" key="1">
    <source>
        <dbReference type="ARBA" id="ARBA00018672"/>
    </source>
</evidence>
<dbReference type="GO" id="GO:0003677">
    <property type="term" value="F:DNA binding"/>
    <property type="evidence" value="ECO:0007669"/>
    <property type="project" value="InterPro"/>
</dbReference>
<protein>
    <recommendedName>
        <fullName evidence="1">Stage 0 sporulation protein A homolog</fullName>
    </recommendedName>
</protein>
<keyword evidence="3" id="KW-0597">Phosphoprotein</keyword>
<dbReference type="Pfam" id="PF04397">
    <property type="entry name" value="LytTR"/>
    <property type="match status" value="1"/>
</dbReference>
<dbReference type="Gene3D" id="3.40.50.2300">
    <property type="match status" value="1"/>
</dbReference>
<reference evidence="9" key="3">
    <citation type="submission" date="2016-11" db="EMBL/GenBank/DDBJ databases">
        <authorList>
            <person name="Jaros S."/>
            <person name="Januszkiewicz K."/>
            <person name="Wedrychowicz H."/>
        </authorList>
    </citation>
    <scope>NUCLEOTIDE SEQUENCE [LARGE SCALE GENOMIC DNA]</scope>
    <source>
        <strain evidence="9">DSM 1682</strain>
    </source>
</reference>
<dbReference type="PANTHER" id="PTHR37299">
    <property type="entry name" value="TRANSCRIPTIONAL REGULATOR-RELATED"/>
    <property type="match status" value="1"/>
</dbReference>
<evidence type="ECO:0000259" key="5">
    <source>
        <dbReference type="PROSITE" id="PS50930"/>
    </source>
</evidence>
<dbReference type="Pfam" id="PF00072">
    <property type="entry name" value="Response_reg"/>
    <property type="match status" value="1"/>
</dbReference>
<dbReference type="KEGG" id="cpro:CPRO_01650"/>
<feature type="modified residue" description="4-aspartylphosphate" evidence="3">
    <location>
        <position position="53"/>
    </location>
</feature>
<dbReference type="GO" id="GO:0000156">
    <property type="term" value="F:phosphorelay response regulator activity"/>
    <property type="evidence" value="ECO:0007669"/>
    <property type="project" value="InterPro"/>
</dbReference>
<comment type="function">
    <text evidence="2">May play the central regulatory role in sporulation. It may be an element of the effector pathway responsible for the activation of sporulation genes in response to nutritional stress. Spo0A may act in concert with spo0H (a sigma factor) to control the expression of some genes that are critical to the sporulation process.</text>
</comment>
<dbReference type="AlphaFoldDB" id="A0A0X8VBB8"/>
<feature type="domain" description="HTH LytTR-type" evidence="5">
    <location>
        <begin position="140"/>
        <end position="246"/>
    </location>
</feature>
<evidence type="ECO:0000313" key="7">
    <source>
        <dbReference type="EMBL" id="SHE28537.1"/>
    </source>
</evidence>
<dbReference type="EMBL" id="CP014223">
    <property type="protein sequence ID" value="AMJ39789.1"/>
    <property type="molecule type" value="Genomic_DNA"/>
</dbReference>
<dbReference type="SUPFAM" id="SSF52172">
    <property type="entry name" value="CheY-like"/>
    <property type="match status" value="1"/>
</dbReference>
<dbReference type="InterPro" id="IPR001789">
    <property type="entry name" value="Sig_transdc_resp-reg_receiver"/>
</dbReference>
<dbReference type="InterPro" id="IPR007492">
    <property type="entry name" value="LytTR_DNA-bd_dom"/>
</dbReference>
<evidence type="ECO:0000256" key="3">
    <source>
        <dbReference type="PROSITE-ProRule" id="PRU00169"/>
    </source>
</evidence>
<dbReference type="PANTHER" id="PTHR37299:SF1">
    <property type="entry name" value="STAGE 0 SPORULATION PROTEIN A HOMOLOG"/>
    <property type="match status" value="1"/>
</dbReference>
<dbReference type="EMBL" id="FQUA01000001">
    <property type="protein sequence ID" value="SHE28537.1"/>
    <property type="molecule type" value="Genomic_DNA"/>
</dbReference>
<gene>
    <name evidence="6" type="primary">lytR</name>
    <name evidence="6" type="ORF">CPRO_01650</name>
    <name evidence="7" type="ORF">SAMN02745151_00189</name>
</gene>
<dbReference type="PROSITE" id="PS50110">
    <property type="entry name" value="RESPONSE_REGULATORY"/>
    <property type="match status" value="1"/>
</dbReference>
<evidence type="ECO:0000259" key="4">
    <source>
        <dbReference type="PROSITE" id="PS50110"/>
    </source>
</evidence>
<proteinExistence type="predicted"/>
<dbReference type="Gene3D" id="2.40.50.1020">
    <property type="entry name" value="LytTr DNA-binding domain"/>
    <property type="match status" value="1"/>
</dbReference>
<dbReference type="SMART" id="SM00850">
    <property type="entry name" value="LytTR"/>
    <property type="match status" value="1"/>
</dbReference>
<dbReference type="SMART" id="SM00448">
    <property type="entry name" value="REC"/>
    <property type="match status" value="1"/>
</dbReference>
<reference evidence="7" key="4">
    <citation type="submission" date="2016-11" db="EMBL/GenBank/DDBJ databases">
        <authorList>
            <person name="Varghese N."/>
            <person name="Submissions S."/>
        </authorList>
    </citation>
    <scope>NUCLEOTIDE SEQUENCE</scope>
    <source>
        <strain evidence="7">DSM 1682</strain>
    </source>
</reference>
<feature type="domain" description="Response regulatory" evidence="4">
    <location>
        <begin position="2"/>
        <end position="116"/>
    </location>
</feature>
<keyword evidence="8" id="KW-1185">Reference proteome</keyword>
<evidence type="ECO:0000313" key="6">
    <source>
        <dbReference type="EMBL" id="AMJ39789.1"/>
    </source>
</evidence>
<name>A0A0X8VBB8_ANAPI</name>
<dbReference type="OrthoDB" id="9809318at2"/>
<reference evidence="8" key="2">
    <citation type="submission" date="2016-01" db="EMBL/GenBank/DDBJ databases">
        <authorList>
            <person name="Poehlein A."/>
            <person name="Schlien K."/>
            <person name="Gottschalk G."/>
            <person name="Buckel W."/>
            <person name="Daniel R."/>
        </authorList>
    </citation>
    <scope>NUCLEOTIDE SEQUENCE [LARGE SCALE GENOMIC DNA]</scope>
    <source>
        <strain evidence="8">X2</strain>
    </source>
</reference>
<evidence type="ECO:0000313" key="9">
    <source>
        <dbReference type="Proteomes" id="UP000184204"/>
    </source>
</evidence>
<dbReference type="RefSeq" id="WP_066046766.1">
    <property type="nucleotide sequence ID" value="NZ_CP014223.1"/>
</dbReference>
<dbReference type="PROSITE" id="PS50930">
    <property type="entry name" value="HTH_LYTTR"/>
    <property type="match status" value="1"/>
</dbReference>
<evidence type="ECO:0000256" key="2">
    <source>
        <dbReference type="ARBA" id="ARBA00024867"/>
    </source>
</evidence>
<dbReference type="InterPro" id="IPR046947">
    <property type="entry name" value="LytR-like"/>
</dbReference>
<dbReference type="Proteomes" id="UP000068026">
    <property type="component" value="Chromosome"/>
</dbReference>
<dbReference type="Proteomes" id="UP000184204">
    <property type="component" value="Unassembled WGS sequence"/>
</dbReference>
<organism evidence="7 9">
    <name type="scientific">Anaerotignum propionicum DSM 1682</name>
    <dbReference type="NCBI Taxonomy" id="991789"/>
    <lineage>
        <taxon>Bacteria</taxon>
        <taxon>Bacillati</taxon>
        <taxon>Bacillota</taxon>
        <taxon>Clostridia</taxon>
        <taxon>Lachnospirales</taxon>
        <taxon>Anaerotignaceae</taxon>
        <taxon>Anaerotignum</taxon>
    </lineage>
</organism>
<reference evidence="6 8" key="1">
    <citation type="journal article" date="2016" name="Genome Announc.">
        <title>Complete Genome Sequence of the Amino Acid-Fermenting Clostridium propionicum X2 (DSM 1682).</title>
        <authorList>
            <person name="Poehlein A."/>
            <person name="Schlien K."/>
            <person name="Chowdhury N.P."/>
            <person name="Gottschalk G."/>
            <person name="Buckel W."/>
            <person name="Daniel R."/>
        </authorList>
    </citation>
    <scope>NUCLEOTIDE SEQUENCE [LARGE SCALE GENOMIC DNA]</scope>
    <source>
        <strain evidence="6 8">X2</strain>
    </source>
</reference>
<evidence type="ECO:0000313" key="8">
    <source>
        <dbReference type="Proteomes" id="UP000068026"/>
    </source>
</evidence>
<accession>A0A0X8VBB8</accession>